<feature type="chain" id="PRO_5045000954" description="Peptidyl-prolyl cis-trans isomerase" evidence="5">
    <location>
        <begin position="22"/>
        <end position="192"/>
    </location>
</feature>
<proteinExistence type="inferred from homology"/>
<comment type="similarity">
    <text evidence="2 5">Belongs to the cyclophilin-type PPIase family.</text>
</comment>
<gene>
    <name evidence="7" type="ORF">GCM10007939_05470</name>
</gene>
<dbReference type="InterPro" id="IPR044666">
    <property type="entry name" value="Cyclophilin_A-like"/>
</dbReference>
<organism evidence="7 8">
    <name type="scientific">Amylibacter marinus</name>
    <dbReference type="NCBI Taxonomy" id="1475483"/>
    <lineage>
        <taxon>Bacteria</taxon>
        <taxon>Pseudomonadati</taxon>
        <taxon>Pseudomonadota</taxon>
        <taxon>Alphaproteobacteria</taxon>
        <taxon>Rhodobacterales</taxon>
        <taxon>Paracoccaceae</taxon>
        <taxon>Amylibacter</taxon>
    </lineage>
</organism>
<evidence type="ECO:0000259" key="6">
    <source>
        <dbReference type="PROSITE" id="PS50072"/>
    </source>
</evidence>
<dbReference type="InterPro" id="IPR029000">
    <property type="entry name" value="Cyclophilin-like_dom_sf"/>
</dbReference>
<dbReference type="InterPro" id="IPR002130">
    <property type="entry name" value="Cyclophilin-type_PPIase_dom"/>
</dbReference>
<feature type="signal peptide" evidence="5">
    <location>
        <begin position="1"/>
        <end position="21"/>
    </location>
</feature>
<evidence type="ECO:0000256" key="1">
    <source>
        <dbReference type="ARBA" id="ARBA00002388"/>
    </source>
</evidence>
<dbReference type="PRINTS" id="PR00153">
    <property type="entry name" value="CSAPPISMRASE"/>
</dbReference>
<comment type="catalytic activity">
    <reaction evidence="5">
        <text>[protein]-peptidylproline (omega=180) = [protein]-peptidylproline (omega=0)</text>
        <dbReference type="Rhea" id="RHEA:16237"/>
        <dbReference type="Rhea" id="RHEA-COMP:10747"/>
        <dbReference type="Rhea" id="RHEA-COMP:10748"/>
        <dbReference type="ChEBI" id="CHEBI:83833"/>
        <dbReference type="ChEBI" id="CHEBI:83834"/>
        <dbReference type="EC" id="5.2.1.8"/>
    </reaction>
</comment>
<dbReference type="PROSITE" id="PS00170">
    <property type="entry name" value="CSA_PPIASE_1"/>
    <property type="match status" value="1"/>
</dbReference>
<dbReference type="Proteomes" id="UP001156694">
    <property type="component" value="Unassembled WGS sequence"/>
</dbReference>
<dbReference type="PROSITE" id="PS50072">
    <property type="entry name" value="CSA_PPIASE_2"/>
    <property type="match status" value="1"/>
</dbReference>
<evidence type="ECO:0000313" key="8">
    <source>
        <dbReference type="Proteomes" id="UP001156694"/>
    </source>
</evidence>
<dbReference type="CDD" id="cd00317">
    <property type="entry name" value="cyclophilin"/>
    <property type="match status" value="1"/>
</dbReference>
<evidence type="ECO:0000256" key="4">
    <source>
        <dbReference type="ARBA" id="ARBA00023235"/>
    </source>
</evidence>
<dbReference type="PIRSF" id="PIRSF001467">
    <property type="entry name" value="Peptidylpro_ismrse"/>
    <property type="match status" value="1"/>
</dbReference>
<sequence>MIKRFLTTVAMAATFGVAALAADPENTLMIEVDGQAQGIIEIELLPEIAPSHVERIKTLARDGLYNDVAFHRVIEGFMAQTGDVKHGRREAFVPRYAGLGGSNYPDLKSEFSDIPFERGTLGMARAQDVNSANSQFFIMFNEAAQLDGQYTVFGKVIDGQDVVDSIKRGSRAANGSVAEPDYMKRVWIKADG</sequence>
<dbReference type="Gene3D" id="2.40.100.10">
    <property type="entry name" value="Cyclophilin-like"/>
    <property type="match status" value="1"/>
</dbReference>
<evidence type="ECO:0000313" key="7">
    <source>
        <dbReference type="EMBL" id="GLQ34264.1"/>
    </source>
</evidence>
<dbReference type="EMBL" id="BSNN01000002">
    <property type="protein sequence ID" value="GLQ34264.1"/>
    <property type="molecule type" value="Genomic_DNA"/>
</dbReference>
<dbReference type="PANTHER" id="PTHR45625:SF4">
    <property type="entry name" value="PEPTIDYLPROLYL ISOMERASE DOMAIN AND WD REPEAT-CONTAINING PROTEIN 1"/>
    <property type="match status" value="1"/>
</dbReference>
<comment type="caution">
    <text evidence="7">The sequence shown here is derived from an EMBL/GenBank/DDBJ whole genome shotgun (WGS) entry which is preliminary data.</text>
</comment>
<name>A0ABQ5VSX6_9RHOB</name>
<evidence type="ECO:0000256" key="3">
    <source>
        <dbReference type="ARBA" id="ARBA00023110"/>
    </source>
</evidence>
<dbReference type="InterPro" id="IPR020892">
    <property type="entry name" value="Cyclophilin-type_PPIase_CS"/>
</dbReference>
<dbReference type="PANTHER" id="PTHR45625">
    <property type="entry name" value="PEPTIDYL-PROLYL CIS-TRANS ISOMERASE-RELATED"/>
    <property type="match status" value="1"/>
</dbReference>
<dbReference type="EC" id="5.2.1.8" evidence="5"/>
<keyword evidence="5" id="KW-0732">Signal</keyword>
<comment type="function">
    <text evidence="1 5">PPIases accelerate the folding of proteins. It catalyzes the cis-trans isomerization of proline imidic peptide bonds in oligopeptides.</text>
</comment>
<dbReference type="InterPro" id="IPR024936">
    <property type="entry name" value="Cyclophilin-type_PPIase"/>
</dbReference>
<keyword evidence="4 5" id="KW-0413">Isomerase</keyword>
<protein>
    <recommendedName>
        <fullName evidence="5">Peptidyl-prolyl cis-trans isomerase</fullName>
        <shortName evidence="5">PPIase</shortName>
        <ecNumber evidence="5">5.2.1.8</ecNumber>
    </recommendedName>
</protein>
<dbReference type="Pfam" id="PF00160">
    <property type="entry name" value="Pro_isomerase"/>
    <property type="match status" value="1"/>
</dbReference>
<reference evidence="8" key="1">
    <citation type="journal article" date="2019" name="Int. J. Syst. Evol. Microbiol.">
        <title>The Global Catalogue of Microorganisms (GCM) 10K type strain sequencing project: providing services to taxonomists for standard genome sequencing and annotation.</title>
        <authorList>
            <consortium name="The Broad Institute Genomics Platform"/>
            <consortium name="The Broad Institute Genome Sequencing Center for Infectious Disease"/>
            <person name="Wu L."/>
            <person name="Ma J."/>
        </authorList>
    </citation>
    <scope>NUCLEOTIDE SEQUENCE [LARGE SCALE GENOMIC DNA]</scope>
    <source>
        <strain evidence="8">NBRC 110140</strain>
    </source>
</reference>
<dbReference type="SUPFAM" id="SSF50891">
    <property type="entry name" value="Cyclophilin-like"/>
    <property type="match status" value="1"/>
</dbReference>
<feature type="domain" description="PPIase cyclophilin-type" evidence="6">
    <location>
        <begin position="27"/>
        <end position="180"/>
    </location>
</feature>
<accession>A0ABQ5VSX6</accession>
<dbReference type="GO" id="GO:0016853">
    <property type="term" value="F:isomerase activity"/>
    <property type="evidence" value="ECO:0007669"/>
    <property type="project" value="UniProtKB-KW"/>
</dbReference>
<keyword evidence="3 5" id="KW-0697">Rotamase</keyword>
<evidence type="ECO:0000256" key="5">
    <source>
        <dbReference type="RuleBase" id="RU363019"/>
    </source>
</evidence>
<dbReference type="RefSeq" id="WP_431355742.1">
    <property type="nucleotide sequence ID" value="NZ_BSNN01000002.1"/>
</dbReference>
<evidence type="ECO:0000256" key="2">
    <source>
        <dbReference type="ARBA" id="ARBA00007365"/>
    </source>
</evidence>
<keyword evidence="8" id="KW-1185">Reference proteome</keyword>